<evidence type="ECO:0000256" key="2">
    <source>
        <dbReference type="SAM" id="MobiDB-lite"/>
    </source>
</evidence>
<feature type="region of interest" description="Disordered" evidence="2">
    <location>
        <begin position="311"/>
        <end position="331"/>
    </location>
</feature>
<feature type="domain" description="Ubiquinol-cytochrome c chaperone" evidence="3">
    <location>
        <begin position="166"/>
        <end position="309"/>
    </location>
</feature>
<feature type="region of interest" description="Disordered" evidence="2">
    <location>
        <begin position="54"/>
        <end position="94"/>
    </location>
</feature>
<evidence type="ECO:0000313" key="5">
    <source>
        <dbReference type="Proteomes" id="UP000700596"/>
    </source>
</evidence>
<evidence type="ECO:0000256" key="1">
    <source>
        <dbReference type="ARBA" id="ARBA00006407"/>
    </source>
</evidence>
<organism evidence="4 5">
    <name type="scientific">Dendryphion nanum</name>
    <dbReference type="NCBI Taxonomy" id="256645"/>
    <lineage>
        <taxon>Eukaryota</taxon>
        <taxon>Fungi</taxon>
        <taxon>Dikarya</taxon>
        <taxon>Ascomycota</taxon>
        <taxon>Pezizomycotina</taxon>
        <taxon>Dothideomycetes</taxon>
        <taxon>Pleosporomycetidae</taxon>
        <taxon>Pleosporales</taxon>
        <taxon>Torulaceae</taxon>
        <taxon>Dendryphion</taxon>
    </lineage>
</organism>
<evidence type="ECO:0000259" key="3">
    <source>
        <dbReference type="Pfam" id="PF03981"/>
    </source>
</evidence>
<dbReference type="PANTHER" id="PTHR12184">
    <property type="entry name" value="UBIQUINOL-CYTOCHROME C REDUCTASE COMPLEX ASSEMBLY FACTOR 1 FAMILY MEMBER"/>
    <property type="match status" value="1"/>
</dbReference>
<dbReference type="GO" id="GO:0005739">
    <property type="term" value="C:mitochondrion"/>
    <property type="evidence" value="ECO:0007669"/>
    <property type="project" value="TreeGrafter"/>
</dbReference>
<accession>A0A9P9D0N6</accession>
<comment type="similarity">
    <text evidence="1">Belongs to the CBP3 family.</text>
</comment>
<dbReference type="AlphaFoldDB" id="A0A9P9D0N6"/>
<dbReference type="OrthoDB" id="10253878at2759"/>
<dbReference type="Proteomes" id="UP000700596">
    <property type="component" value="Unassembled WGS sequence"/>
</dbReference>
<dbReference type="GO" id="GO:0034551">
    <property type="term" value="P:mitochondrial respiratory chain complex III assembly"/>
    <property type="evidence" value="ECO:0007669"/>
    <property type="project" value="TreeGrafter"/>
</dbReference>
<dbReference type="EMBL" id="JAGMWT010000027">
    <property type="protein sequence ID" value="KAH7110560.1"/>
    <property type="molecule type" value="Genomic_DNA"/>
</dbReference>
<feature type="compositionally biased region" description="Basic and acidic residues" evidence="2">
    <location>
        <begin position="322"/>
        <end position="331"/>
    </location>
</feature>
<dbReference type="InterPro" id="IPR007129">
    <property type="entry name" value="Ubiqinol_cyt_c_chaperone_CPB3"/>
</dbReference>
<dbReference type="InterPro" id="IPR021150">
    <property type="entry name" value="Ubiq_cyt_c_chap"/>
</dbReference>
<protein>
    <submittedName>
        <fullName evidence="4">Ubiquinol-cytochrome C chaperone-domain-containing protein</fullName>
    </submittedName>
</protein>
<name>A0A9P9D0N6_9PLEO</name>
<evidence type="ECO:0000313" key="4">
    <source>
        <dbReference type="EMBL" id="KAH7110560.1"/>
    </source>
</evidence>
<dbReference type="PANTHER" id="PTHR12184:SF1">
    <property type="entry name" value="UBIQUINOL-CYTOCHROME-C REDUCTASE COMPLEX ASSEMBLY FACTOR 1"/>
    <property type="match status" value="1"/>
</dbReference>
<proteinExistence type="inferred from homology"/>
<gene>
    <name evidence="4" type="ORF">B0J11DRAFT_544229</name>
</gene>
<reference evidence="4" key="1">
    <citation type="journal article" date="2021" name="Nat. Commun.">
        <title>Genetic determinants of endophytism in the Arabidopsis root mycobiome.</title>
        <authorList>
            <person name="Mesny F."/>
            <person name="Miyauchi S."/>
            <person name="Thiergart T."/>
            <person name="Pickel B."/>
            <person name="Atanasova L."/>
            <person name="Karlsson M."/>
            <person name="Huettel B."/>
            <person name="Barry K.W."/>
            <person name="Haridas S."/>
            <person name="Chen C."/>
            <person name="Bauer D."/>
            <person name="Andreopoulos W."/>
            <person name="Pangilinan J."/>
            <person name="LaButti K."/>
            <person name="Riley R."/>
            <person name="Lipzen A."/>
            <person name="Clum A."/>
            <person name="Drula E."/>
            <person name="Henrissat B."/>
            <person name="Kohler A."/>
            <person name="Grigoriev I.V."/>
            <person name="Martin F.M."/>
            <person name="Hacquard S."/>
        </authorList>
    </citation>
    <scope>NUCLEOTIDE SEQUENCE</scope>
    <source>
        <strain evidence="4">MPI-CAGE-CH-0243</strain>
    </source>
</reference>
<dbReference type="Pfam" id="PF03981">
    <property type="entry name" value="Ubiq_cyt_C_chap"/>
    <property type="match status" value="1"/>
</dbReference>
<sequence length="331" mass="37139">MASHYICRACIRATSKSSPLFTYAKSFPQNHPSLLRTTHRALSTSSPVLYHTTPIFSEKKQSSKTTSSQSKPYISQQPGVEEPSQVTHPIPTGAGGGIARGLAKKIMEKAPLMTETYVAYAAAQDMCKECIRPGHYEVPQAVEKGGEIPTDENGTHLGVASGWWYETLGLAPTFSNWSQISFLHLWLIQVRLRTFPSTHAPIWIQHMTNHYFYAAEDRLVVYHHITANSLRQKYLKDLFAQWRAVLLAYDEGLVKGDPWLAAAVWRNLLGAREDVNFEKLAEIVAYMRREMAALDQASHDEVAQGMWKFGPDPGQEGQLVKKQAEGVRRAQ</sequence>
<keyword evidence="5" id="KW-1185">Reference proteome</keyword>
<comment type="caution">
    <text evidence="4">The sequence shown here is derived from an EMBL/GenBank/DDBJ whole genome shotgun (WGS) entry which is preliminary data.</text>
</comment>